<evidence type="ECO:0000313" key="2">
    <source>
        <dbReference type="EMBL" id="KZV40253.1"/>
    </source>
</evidence>
<protein>
    <submittedName>
        <fullName evidence="2">Uncharacterized protein</fullName>
    </submittedName>
</protein>
<evidence type="ECO:0000313" key="3">
    <source>
        <dbReference type="Proteomes" id="UP000250235"/>
    </source>
</evidence>
<evidence type="ECO:0000256" key="1">
    <source>
        <dbReference type="SAM" id="MobiDB-lite"/>
    </source>
</evidence>
<accession>A0A2Z7C073</accession>
<dbReference type="AlphaFoldDB" id="A0A2Z7C073"/>
<dbReference type="EMBL" id="KV000471">
    <property type="protein sequence ID" value="KZV40253.1"/>
    <property type="molecule type" value="Genomic_DNA"/>
</dbReference>
<sequence>MSSLDSSVVRKVAQSIDSPSPTGTRHREDEIPSLIDLHRARLLMIDHDEARLVAQGYTRYEIKASTLRESDIPLIKDKGRISELYDVIGPPCRSPRGEERSPGGDLHLLPPEQRKIEGLLGGRERRKKSHIEDKATEPARETAPEVPVNEPVGVVEKIPEQKSSEVPYVLLDTSALSLLE</sequence>
<feature type="compositionally biased region" description="Basic and acidic residues" evidence="1">
    <location>
        <begin position="130"/>
        <end position="143"/>
    </location>
</feature>
<reference evidence="2 3" key="1">
    <citation type="journal article" date="2015" name="Proc. Natl. Acad. Sci. U.S.A.">
        <title>The resurrection genome of Boea hygrometrica: A blueprint for survival of dehydration.</title>
        <authorList>
            <person name="Xiao L."/>
            <person name="Yang G."/>
            <person name="Zhang L."/>
            <person name="Yang X."/>
            <person name="Zhao S."/>
            <person name="Ji Z."/>
            <person name="Zhou Q."/>
            <person name="Hu M."/>
            <person name="Wang Y."/>
            <person name="Chen M."/>
            <person name="Xu Y."/>
            <person name="Jin H."/>
            <person name="Xiao X."/>
            <person name="Hu G."/>
            <person name="Bao F."/>
            <person name="Hu Y."/>
            <person name="Wan P."/>
            <person name="Li L."/>
            <person name="Deng X."/>
            <person name="Kuang T."/>
            <person name="Xiang C."/>
            <person name="Zhu J.K."/>
            <person name="Oliver M.J."/>
            <person name="He Y."/>
        </authorList>
    </citation>
    <scope>NUCLEOTIDE SEQUENCE [LARGE SCALE GENOMIC DNA]</scope>
    <source>
        <strain evidence="3">cv. XS01</strain>
    </source>
</reference>
<proteinExistence type="predicted"/>
<keyword evidence="3" id="KW-1185">Reference proteome</keyword>
<organism evidence="2 3">
    <name type="scientific">Dorcoceras hygrometricum</name>
    <dbReference type="NCBI Taxonomy" id="472368"/>
    <lineage>
        <taxon>Eukaryota</taxon>
        <taxon>Viridiplantae</taxon>
        <taxon>Streptophyta</taxon>
        <taxon>Embryophyta</taxon>
        <taxon>Tracheophyta</taxon>
        <taxon>Spermatophyta</taxon>
        <taxon>Magnoliopsida</taxon>
        <taxon>eudicotyledons</taxon>
        <taxon>Gunneridae</taxon>
        <taxon>Pentapetalae</taxon>
        <taxon>asterids</taxon>
        <taxon>lamiids</taxon>
        <taxon>Lamiales</taxon>
        <taxon>Gesneriaceae</taxon>
        <taxon>Didymocarpoideae</taxon>
        <taxon>Trichosporeae</taxon>
        <taxon>Loxocarpinae</taxon>
        <taxon>Dorcoceras</taxon>
    </lineage>
</organism>
<feature type="region of interest" description="Disordered" evidence="1">
    <location>
        <begin position="1"/>
        <end position="30"/>
    </location>
</feature>
<gene>
    <name evidence="2" type="ORF">F511_19389</name>
</gene>
<feature type="region of interest" description="Disordered" evidence="1">
    <location>
        <begin position="89"/>
        <end position="152"/>
    </location>
</feature>
<dbReference type="Proteomes" id="UP000250235">
    <property type="component" value="Unassembled WGS sequence"/>
</dbReference>
<name>A0A2Z7C073_9LAMI</name>